<organism evidence="6 7">
    <name type="scientific">Halalkalibacillus sediminis</name>
    <dbReference type="NCBI Taxonomy" id="2018042"/>
    <lineage>
        <taxon>Bacteria</taxon>
        <taxon>Bacillati</taxon>
        <taxon>Bacillota</taxon>
        <taxon>Bacilli</taxon>
        <taxon>Bacillales</taxon>
        <taxon>Bacillaceae</taxon>
        <taxon>Halalkalibacillus</taxon>
    </lineage>
</organism>
<name>A0A2I0QVA4_9BACI</name>
<keyword evidence="7" id="KW-1185">Reference proteome</keyword>
<dbReference type="InterPro" id="IPR050763">
    <property type="entry name" value="ABC_transporter_ATP-binding"/>
</dbReference>
<evidence type="ECO:0000256" key="1">
    <source>
        <dbReference type="ARBA" id="ARBA00005417"/>
    </source>
</evidence>
<accession>A0A2I0QVA4</accession>
<dbReference type="AlphaFoldDB" id="A0A2I0QVA4"/>
<protein>
    <recommendedName>
        <fullName evidence="5">ABC transporter domain-containing protein</fullName>
    </recommendedName>
</protein>
<evidence type="ECO:0000256" key="3">
    <source>
        <dbReference type="ARBA" id="ARBA00022741"/>
    </source>
</evidence>
<dbReference type="GO" id="GO:0005524">
    <property type="term" value="F:ATP binding"/>
    <property type="evidence" value="ECO:0007669"/>
    <property type="project" value="UniProtKB-KW"/>
</dbReference>
<dbReference type="GO" id="GO:0016887">
    <property type="term" value="F:ATP hydrolysis activity"/>
    <property type="evidence" value="ECO:0007669"/>
    <property type="project" value="InterPro"/>
</dbReference>
<comment type="caution">
    <text evidence="6">The sequence shown here is derived from an EMBL/GenBank/DDBJ whole genome shotgun (WGS) entry which is preliminary data.</text>
</comment>
<dbReference type="InterPro" id="IPR003439">
    <property type="entry name" value="ABC_transporter-like_ATP-bd"/>
</dbReference>
<dbReference type="RefSeq" id="WP_101329916.1">
    <property type="nucleotide sequence ID" value="NZ_PJNH01000001.1"/>
</dbReference>
<dbReference type="InterPro" id="IPR017871">
    <property type="entry name" value="ABC_transporter-like_CS"/>
</dbReference>
<dbReference type="OrthoDB" id="9804819at2"/>
<dbReference type="Pfam" id="PF00005">
    <property type="entry name" value="ABC_tran"/>
    <property type="match status" value="1"/>
</dbReference>
<dbReference type="PROSITE" id="PS50893">
    <property type="entry name" value="ABC_TRANSPORTER_2"/>
    <property type="match status" value="1"/>
</dbReference>
<dbReference type="InterPro" id="IPR003593">
    <property type="entry name" value="AAA+_ATPase"/>
</dbReference>
<comment type="similarity">
    <text evidence="1">Belongs to the ABC transporter superfamily.</text>
</comment>
<evidence type="ECO:0000313" key="6">
    <source>
        <dbReference type="EMBL" id="PKR78244.1"/>
    </source>
</evidence>
<dbReference type="InterPro" id="IPR027417">
    <property type="entry name" value="P-loop_NTPase"/>
</dbReference>
<dbReference type="PANTHER" id="PTHR42711">
    <property type="entry name" value="ABC TRANSPORTER ATP-BINDING PROTEIN"/>
    <property type="match status" value="1"/>
</dbReference>
<evidence type="ECO:0000256" key="4">
    <source>
        <dbReference type="ARBA" id="ARBA00022840"/>
    </source>
</evidence>
<dbReference type="SUPFAM" id="SSF52540">
    <property type="entry name" value="P-loop containing nucleoside triphosphate hydrolases"/>
    <property type="match status" value="1"/>
</dbReference>
<evidence type="ECO:0000256" key="2">
    <source>
        <dbReference type="ARBA" id="ARBA00022448"/>
    </source>
</evidence>
<evidence type="ECO:0000259" key="5">
    <source>
        <dbReference type="PROSITE" id="PS50893"/>
    </source>
</evidence>
<dbReference type="PANTHER" id="PTHR42711:SF5">
    <property type="entry name" value="ABC TRANSPORTER ATP-BINDING PROTEIN NATA"/>
    <property type="match status" value="1"/>
</dbReference>
<proteinExistence type="inferred from homology"/>
<keyword evidence="4" id="KW-0067">ATP-binding</keyword>
<sequence length="233" mass="26076">MIELNGISYRQRNNIILNAVSSSIHNGDCIAIFGPNGAGKSTLIQILAGLLKSSSGEIKYDFERSNQVIGYVPQKNALFENLTVKDHLNFFSKMVKDSDPNFVDGMYDALDLKSLFNQKVSKLSGGQMKKLNLAVGMIQKPDIVFLDEAFVGVDLAAKYDMLDWLKKMNTEGMTIVFITHDWDTIKFLSRKMWVVDEGKLTAELSPEQFKSMPTQITEGSRALQKMFKMQGSG</sequence>
<dbReference type="EMBL" id="PJNH01000001">
    <property type="protein sequence ID" value="PKR78244.1"/>
    <property type="molecule type" value="Genomic_DNA"/>
</dbReference>
<reference evidence="6 7" key="1">
    <citation type="submission" date="2017-06" db="EMBL/GenBank/DDBJ databases">
        <title>the draft geome sequence of Illustriluteabacillus marina B3227.</title>
        <authorList>
            <person name="He R.-H."/>
            <person name="Du Z.-J."/>
        </authorList>
    </citation>
    <scope>NUCLEOTIDE SEQUENCE [LARGE SCALE GENOMIC DNA]</scope>
    <source>
        <strain evidence="6 7">B3227</strain>
    </source>
</reference>
<gene>
    <name evidence="6" type="ORF">CEY16_00350</name>
</gene>
<dbReference type="Proteomes" id="UP000243524">
    <property type="component" value="Unassembled WGS sequence"/>
</dbReference>
<dbReference type="PROSITE" id="PS00211">
    <property type="entry name" value="ABC_TRANSPORTER_1"/>
    <property type="match status" value="1"/>
</dbReference>
<feature type="domain" description="ABC transporter" evidence="5">
    <location>
        <begin position="2"/>
        <end position="222"/>
    </location>
</feature>
<dbReference type="Gene3D" id="3.40.50.300">
    <property type="entry name" value="P-loop containing nucleotide triphosphate hydrolases"/>
    <property type="match status" value="1"/>
</dbReference>
<keyword evidence="3" id="KW-0547">Nucleotide-binding</keyword>
<dbReference type="SMART" id="SM00382">
    <property type="entry name" value="AAA"/>
    <property type="match status" value="1"/>
</dbReference>
<keyword evidence="2" id="KW-0813">Transport</keyword>
<evidence type="ECO:0000313" key="7">
    <source>
        <dbReference type="Proteomes" id="UP000243524"/>
    </source>
</evidence>